<evidence type="ECO:0000313" key="3">
    <source>
        <dbReference type="Proteomes" id="UP000248330"/>
    </source>
</evidence>
<feature type="chain" id="PRO_5016363967" description="Lipoprotein" evidence="1">
    <location>
        <begin position="20"/>
        <end position="166"/>
    </location>
</feature>
<dbReference type="PROSITE" id="PS51257">
    <property type="entry name" value="PROKAR_LIPOPROTEIN"/>
    <property type="match status" value="1"/>
</dbReference>
<keyword evidence="1" id="KW-0732">Signal</keyword>
<evidence type="ECO:0000313" key="2">
    <source>
        <dbReference type="EMBL" id="PXV66117.1"/>
    </source>
</evidence>
<keyword evidence="3" id="KW-1185">Reference proteome</keyword>
<comment type="caution">
    <text evidence="2">The sequence shown here is derived from an EMBL/GenBank/DDBJ whole genome shotgun (WGS) entry which is preliminary data.</text>
</comment>
<sequence>MNKPLIRNAVILSLGAALAACVTATPYQPRERGFGYAEQKLESNRFRVSFSGNSATPREIVENYLLYRAAELTLAQGYDYFVLAAKDTDADVRYQQTFSGFPGFGYYYFYPYAGAGVSTTQSETRYAAQADVVMFKGEKRSEDTRAFNAGELKANLEALVVRPQAS</sequence>
<dbReference type="OrthoDB" id="7172943at2"/>
<organism evidence="2 3">
    <name type="scientific">Sinimarinibacterium flocculans</name>
    <dbReference type="NCBI Taxonomy" id="985250"/>
    <lineage>
        <taxon>Bacteria</taxon>
        <taxon>Pseudomonadati</taxon>
        <taxon>Pseudomonadota</taxon>
        <taxon>Gammaproteobacteria</taxon>
        <taxon>Nevskiales</taxon>
        <taxon>Nevskiaceae</taxon>
        <taxon>Sinimarinibacterium</taxon>
    </lineage>
</organism>
<name>A0A318E4M6_9GAMM</name>
<accession>A0A318E4M6</accession>
<dbReference type="NCBIfam" id="NF047637">
    <property type="entry name" value="lipo_CC0125"/>
    <property type="match status" value="1"/>
</dbReference>
<dbReference type="AlphaFoldDB" id="A0A318E4M6"/>
<protein>
    <recommendedName>
        <fullName evidence="4">Lipoprotein</fullName>
    </recommendedName>
</protein>
<reference evidence="2 3" key="1">
    <citation type="submission" date="2018-04" db="EMBL/GenBank/DDBJ databases">
        <title>Genomic Encyclopedia of Type Strains, Phase IV (KMG-IV): sequencing the most valuable type-strain genomes for metagenomic binning, comparative biology and taxonomic classification.</title>
        <authorList>
            <person name="Goeker M."/>
        </authorList>
    </citation>
    <scope>NUCLEOTIDE SEQUENCE [LARGE SCALE GENOMIC DNA]</scope>
    <source>
        <strain evidence="2 3">DSM 104150</strain>
    </source>
</reference>
<gene>
    <name evidence="2" type="ORF">C8D93_10889</name>
</gene>
<evidence type="ECO:0008006" key="4">
    <source>
        <dbReference type="Google" id="ProtNLM"/>
    </source>
</evidence>
<feature type="signal peptide" evidence="1">
    <location>
        <begin position="1"/>
        <end position="19"/>
    </location>
</feature>
<dbReference type="RefSeq" id="WP_110265882.1">
    <property type="nucleotide sequence ID" value="NZ_CAKZQT010000026.1"/>
</dbReference>
<dbReference type="Proteomes" id="UP000248330">
    <property type="component" value="Unassembled WGS sequence"/>
</dbReference>
<dbReference type="EMBL" id="QICN01000008">
    <property type="protein sequence ID" value="PXV66117.1"/>
    <property type="molecule type" value="Genomic_DNA"/>
</dbReference>
<proteinExistence type="predicted"/>
<evidence type="ECO:0000256" key="1">
    <source>
        <dbReference type="SAM" id="SignalP"/>
    </source>
</evidence>